<feature type="compositionally biased region" description="Low complexity" evidence="1">
    <location>
        <begin position="497"/>
        <end position="514"/>
    </location>
</feature>
<feature type="non-terminal residue" evidence="2">
    <location>
        <position position="534"/>
    </location>
</feature>
<comment type="caution">
    <text evidence="2">The sequence shown here is derived from an EMBL/GenBank/DDBJ whole genome shotgun (WGS) entry which is preliminary data.</text>
</comment>
<dbReference type="EMBL" id="JARKHS020010168">
    <property type="protein sequence ID" value="KAK8779102.1"/>
    <property type="molecule type" value="Genomic_DNA"/>
</dbReference>
<evidence type="ECO:0000313" key="3">
    <source>
        <dbReference type="Proteomes" id="UP001321473"/>
    </source>
</evidence>
<dbReference type="Proteomes" id="UP001321473">
    <property type="component" value="Unassembled WGS sequence"/>
</dbReference>
<keyword evidence="3" id="KW-1185">Reference proteome</keyword>
<feature type="region of interest" description="Disordered" evidence="1">
    <location>
        <begin position="497"/>
        <end position="534"/>
    </location>
</feature>
<gene>
    <name evidence="2" type="ORF">V5799_019559</name>
</gene>
<protein>
    <submittedName>
        <fullName evidence="2">Uncharacterized protein</fullName>
    </submittedName>
</protein>
<organism evidence="2 3">
    <name type="scientific">Amblyomma americanum</name>
    <name type="common">Lone star tick</name>
    <dbReference type="NCBI Taxonomy" id="6943"/>
    <lineage>
        <taxon>Eukaryota</taxon>
        <taxon>Metazoa</taxon>
        <taxon>Ecdysozoa</taxon>
        <taxon>Arthropoda</taxon>
        <taxon>Chelicerata</taxon>
        <taxon>Arachnida</taxon>
        <taxon>Acari</taxon>
        <taxon>Parasitiformes</taxon>
        <taxon>Ixodida</taxon>
        <taxon>Ixodoidea</taxon>
        <taxon>Ixodidae</taxon>
        <taxon>Amblyomminae</taxon>
        <taxon>Amblyomma</taxon>
    </lineage>
</organism>
<sequence length="534" mass="59390">MAAAQLLQVLGNQQRDLAIDIVFRLAKVKSGSGNGTLLVIQQPNTVLVRSKQSAQDVQFLRQYFEPLQAYFRRSFKTDVFALEKRLASFFRRRDDDNIDRCPTLQVSQLLVIQRIEYPSCARRLETISKSTTVILGAPEYVFGLAVEDALPPSKELIHYMFFRLSLLLLPLSSNSRVRDSFASVGYATFPEVHRPLRHEVFRDHVLKIQVFSNALQGRLVTGLDAIVWEPLFPAMLLNGSVRVQYAQEAYQNASPSASATVHQCLTNSSRRRLSWLWRGGFLSSEPTLAYPYRTLEIPPPTFSLNVYNDTTDTTTGALQIARIAPRIYGRLFDVLHSWTLAQHAGGGSGDSSASGDSGRGNKPQFYIEVDASVMVNLKAGTQYTLVPLDSDQATAAAVNSIPTVDIQTSQALPWPRTMDVRHTHGEESNGHPREAIVVSEEEIPSDAFGLEQSMMGMVEAVSKAEEPDTALETGFENADCSSGDKEMTYTRFMSVAQQPQQQPHTQDAAGAAAARHMQHTGGYDSLRYRISRRR</sequence>
<proteinExistence type="predicted"/>
<reference evidence="2 3" key="1">
    <citation type="journal article" date="2023" name="Arcadia Sci">
        <title>De novo assembly of a long-read Amblyomma americanum tick genome.</title>
        <authorList>
            <person name="Chou S."/>
            <person name="Poskanzer K.E."/>
            <person name="Rollins M."/>
            <person name="Thuy-Boun P.S."/>
        </authorList>
    </citation>
    <scope>NUCLEOTIDE SEQUENCE [LARGE SCALE GENOMIC DNA]</scope>
    <source>
        <strain evidence="2">F_SG_1</strain>
        <tissue evidence="2">Salivary glands</tissue>
    </source>
</reference>
<evidence type="ECO:0000313" key="2">
    <source>
        <dbReference type="EMBL" id="KAK8779102.1"/>
    </source>
</evidence>
<dbReference type="AlphaFoldDB" id="A0AAQ4EWW4"/>
<evidence type="ECO:0000256" key="1">
    <source>
        <dbReference type="SAM" id="MobiDB-lite"/>
    </source>
</evidence>
<accession>A0AAQ4EWW4</accession>
<name>A0AAQ4EWW4_AMBAM</name>